<keyword evidence="2" id="KW-1185">Reference proteome</keyword>
<evidence type="ECO:0000313" key="2">
    <source>
        <dbReference type="Proteomes" id="UP000886520"/>
    </source>
</evidence>
<dbReference type="Proteomes" id="UP000886520">
    <property type="component" value="Chromosome 5"/>
</dbReference>
<sequence length="91" mass="9702">MDTADVAKLDAGELSGNSYSGPGPLQLLLSSSNRSDTECHNLGWAIASLVEKQSEICLPGSFSKLDAYLSFQGWHVVYGAMAYIPPLALLL</sequence>
<dbReference type="EMBL" id="JABFUD020000005">
    <property type="protein sequence ID" value="KAI5079291.1"/>
    <property type="molecule type" value="Genomic_DNA"/>
</dbReference>
<comment type="caution">
    <text evidence="1">The sequence shown here is derived from an EMBL/GenBank/DDBJ whole genome shotgun (WGS) entry which is preliminary data.</text>
</comment>
<evidence type="ECO:0000313" key="1">
    <source>
        <dbReference type="EMBL" id="KAI5079291.1"/>
    </source>
</evidence>
<name>A0A9D4V3W6_ADICA</name>
<gene>
    <name evidence="1" type="ORF">GOP47_0004770</name>
</gene>
<protein>
    <submittedName>
        <fullName evidence="1">Uncharacterized protein</fullName>
    </submittedName>
</protein>
<dbReference type="AlphaFoldDB" id="A0A9D4V3W6"/>
<dbReference type="OrthoDB" id="185373at2759"/>
<reference evidence="1 2" key="1">
    <citation type="submission" date="2021-01" db="EMBL/GenBank/DDBJ databases">
        <title>Adiantum capillus-veneris genome.</title>
        <authorList>
            <person name="Fang Y."/>
            <person name="Liao Q."/>
        </authorList>
    </citation>
    <scope>NUCLEOTIDE SEQUENCE [LARGE SCALE GENOMIC DNA]</scope>
    <source>
        <strain evidence="1">H3</strain>
        <tissue evidence="1">Leaf</tissue>
    </source>
</reference>
<organism evidence="1 2">
    <name type="scientific">Adiantum capillus-veneris</name>
    <name type="common">Maidenhair fern</name>
    <dbReference type="NCBI Taxonomy" id="13818"/>
    <lineage>
        <taxon>Eukaryota</taxon>
        <taxon>Viridiplantae</taxon>
        <taxon>Streptophyta</taxon>
        <taxon>Embryophyta</taxon>
        <taxon>Tracheophyta</taxon>
        <taxon>Polypodiopsida</taxon>
        <taxon>Polypodiidae</taxon>
        <taxon>Polypodiales</taxon>
        <taxon>Pteridineae</taxon>
        <taxon>Pteridaceae</taxon>
        <taxon>Vittarioideae</taxon>
        <taxon>Adiantum</taxon>
    </lineage>
</organism>
<accession>A0A9D4V3W6</accession>
<proteinExistence type="predicted"/>